<comment type="caution">
    <text evidence="2">The sequence shown here is derived from an EMBL/GenBank/DDBJ whole genome shotgun (WGS) entry which is preliminary data.</text>
</comment>
<proteinExistence type="predicted"/>
<dbReference type="AlphaFoldDB" id="A0A9P5CH75"/>
<accession>A0A9P5CH75</accession>
<name>A0A9P5CH75_9HYPO</name>
<gene>
    <name evidence="2" type="ORF">CFAM422_003285</name>
</gene>
<sequence length="137" mass="14766">MSAAKTGLTQDSGSLFSPVSSSQGCLSSLLLRLRSTTTLNLRKSSQATRVYQGSGRTLILPSAESLDEPGFASQLPFFAVGLDMPYVPALERIATTKGELTCCERRNVDAIDVGRRLETNGKRKSVDAQISAELQRN</sequence>
<organism evidence="2 3">
    <name type="scientific">Trichoderma lentiforme</name>
    <dbReference type="NCBI Taxonomy" id="1567552"/>
    <lineage>
        <taxon>Eukaryota</taxon>
        <taxon>Fungi</taxon>
        <taxon>Dikarya</taxon>
        <taxon>Ascomycota</taxon>
        <taxon>Pezizomycotina</taxon>
        <taxon>Sordariomycetes</taxon>
        <taxon>Hypocreomycetidae</taxon>
        <taxon>Hypocreales</taxon>
        <taxon>Hypocreaceae</taxon>
        <taxon>Trichoderma</taxon>
    </lineage>
</organism>
<protein>
    <submittedName>
        <fullName evidence="2">Uncharacterized protein</fullName>
    </submittedName>
</protein>
<feature type="region of interest" description="Disordered" evidence="1">
    <location>
        <begin position="1"/>
        <end position="21"/>
    </location>
</feature>
<dbReference type="PROSITE" id="PS51257">
    <property type="entry name" value="PROKAR_LIPOPROTEIN"/>
    <property type="match status" value="1"/>
</dbReference>
<dbReference type="EMBL" id="QLNT01000005">
    <property type="protein sequence ID" value="KAF3074102.1"/>
    <property type="molecule type" value="Genomic_DNA"/>
</dbReference>
<evidence type="ECO:0000313" key="3">
    <source>
        <dbReference type="Proteomes" id="UP000801864"/>
    </source>
</evidence>
<reference evidence="2 3" key="1">
    <citation type="submission" date="2018-06" db="EMBL/GenBank/DDBJ databases">
        <title>Genome analysis of cellulolytic fungus Trichoderma lentiforme CFAM-422.</title>
        <authorList>
            <person name="Steindorff A.S."/>
            <person name="Formighieri E.F."/>
            <person name="Midorikawa G.E.O."/>
            <person name="Tamietti M.S."/>
            <person name="Ramos E.Z."/>
            <person name="Silva A.S."/>
            <person name="Bon E.P.S."/>
            <person name="Mendes T.D."/>
            <person name="Damaso M.C.T."/>
            <person name="Favaro L.C.L."/>
        </authorList>
    </citation>
    <scope>NUCLEOTIDE SEQUENCE [LARGE SCALE GENOMIC DNA]</scope>
    <source>
        <strain evidence="2 3">CFAM-422</strain>
    </source>
</reference>
<dbReference type="Proteomes" id="UP000801864">
    <property type="component" value="Unassembled WGS sequence"/>
</dbReference>
<keyword evidence="3" id="KW-1185">Reference proteome</keyword>
<evidence type="ECO:0000313" key="2">
    <source>
        <dbReference type="EMBL" id="KAF3074102.1"/>
    </source>
</evidence>
<evidence type="ECO:0000256" key="1">
    <source>
        <dbReference type="SAM" id="MobiDB-lite"/>
    </source>
</evidence>